<dbReference type="KEGG" id="paru:CYR75_12230"/>
<dbReference type="InterPro" id="IPR029058">
    <property type="entry name" value="AB_hydrolase_fold"/>
</dbReference>
<keyword evidence="3" id="KW-1185">Reference proteome</keyword>
<dbReference type="InterPro" id="IPR018712">
    <property type="entry name" value="Tle1-like_cat"/>
</dbReference>
<organism evidence="2 3">
    <name type="scientific">Paracoccus jeotgali</name>
    <dbReference type="NCBI Taxonomy" id="2065379"/>
    <lineage>
        <taxon>Bacteria</taxon>
        <taxon>Pseudomonadati</taxon>
        <taxon>Pseudomonadota</taxon>
        <taxon>Alphaproteobacteria</taxon>
        <taxon>Rhodobacterales</taxon>
        <taxon>Paracoccaceae</taxon>
        <taxon>Paracoccus</taxon>
    </lineage>
</organism>
<dbReference type="PANTHER" id="PTHR33840">
    <property type="match status" value="1"/>
</dbReference>
<proteinExistence type="predicted"/>
<dbReference type="Proteomes" id="UP000234882">
    <property type="component" value="Chromosome"/>
</dbReference>
<dbReference type="RefSeq" id="WP_101500288.1">
    <property type="nucleotide sequence ID" value="NZ_CP025583.1"/>
</dbReference>
<evidence type="ECO:0000259" key="1">
    <source>
        <dbReference type="Pfam" id="PF09994"/>
    </source>
</evidence>
<dbReference type="AlphaFoldDB" id="A0A2K9MH43"/>
<accession>A0A2K9MH43</accession>
<protein>
    <recommendedName>
        <fullName evidence="1">T6SS Phospholipase effector Tle1-like catalytic domain-containing protein</fullName>
    </recommendedName>
</protein>
<evidence type="ECO:0000313" key="3">
    <source>
        <dbReference type="Proteomes" id="UP000234882"/>
    </source>
</evidence>
<gene>
    <name evidence="2" type="ORF">CYR75_12230</name>
</gene>
<dbReference type="OrthoDB" id="4378831at2"/>
<dbReference type="SUPFAM" id="SSF53474">
    <property type="entry name" value="alpha/beta-Hydrolases"/>
    <property type="match status" value="1"/>
</dbReference>
<sequence length="355" mass="39515">MNRPPVTHVVLLDGTFASLMEGRNSNVGRIYRLLRPLRGASLRVRYSAGQQFEAWGSLPGIAMGHGIGARMRDAYGWLASNWRPGDPIFLLGYSRGAFVARSLAAMIGQIGLLRAEDATERNIRSVWRLYRDQGPPEQREALCARLCHREVEIDMVGVFDTVMALGVRLPVLWMMTEPRFRFHDQHLGQNVVLGAQALALDETRAAFQPILWDSTERPPGSITQTWFRGCHADIGGQLSGFAAARPLANIPLVWMLEQAENAGLPLPESWRVGLDCDVNAPSVGNWRGWGKAFLARSPRVAGIDPSERLHDSVPRPYDGTAILTGALKPPVTKHGTRLQARRRDRQIRRAGRLLR</sequence>
<dbReference type="PANTHER" id="PTHR33840:SF1">
    <property type="entry name" value="TLE1 PHOSPHOLIPASE DOMAIN-CONTAINING PROTEIN"/>
    <property type="match status" value="1"/>
</dbReference>
<dbReference type="EMBL" id="CP025583">
    <property type="protein sequence ID" value="AUM74943.1"/>
    <property type="molecule type" value="Genomic_DNA"/>
</dbReference>
<feature type="domain" description="T6SS Phospholipase effector Tle1-like catalytic" evidence="1">
    <location>
        <begin position="8"/>
        <end position="258"/>
    </location>
</feature>
<name>A0A2K9MH43_9RHOB</name>
<dbReference type="Pfam" id="PF09994">
    <property type="entry name" value="T6SS_Tle1-like_cat"/>
    <property type="match status" value="1"/>
</dbReference>
<evidence type="ECO:0000313" key="2">
    <source>
        <dbReference type="EMBL" id="AUM74943.1"/>
    </source>
</evidence>
<reference evidence="3" key="1">
    <citation type="submission" date="2017-12" db="EMBL/GenBank/DDBJ databases">
        <title>Genomic analysis of Paracoccus sp. CBA4604.</title>
        <authorList>
            <person name="Roh S.W."/>
            <person name="Kim J.Y."/>
            <person name="Kim J.S."/>
        </authorList>
    </citation>
    <scope>NUCLEOTIDE SEQUENCE [LARGE SCALE GENOMIC DNA]</scope>
    <source>
        <strain evidence="3">CBA4604</strain>
    </source>
</reference>